<proteinExistence type="predicted"/>
<dbReference type="EMBL" id="NIOF01000001">
    <property type="protein sequence ID" value="OWQ93322.1"/>
    <property type="molecule type" value="Genomic_DNA"/>
</dbReference>
<protein>
    <submittedName>
        <fullName evidence="1">Uncharacterized protein</fullName>
    </submittedName>
</protein>
<dbReference type="RefSeq" id="WP_088382469.1">
    <property type="nucleotide sequence ID" value="NZ_NIOF01000001.1"/>
</dbReference>
<dbReference type="Proteomes" id="UP000197468">
    <property type="component" value="Unassembled WGS sequence"/>
</dbReference>
<comment type="caution">
    <text evidence="1">The sequence shown here is derived from an EMBL/GenBank/DDBJ whole genome shotgun (WGS) entry which is preliminary data.</text>
</comment>
<gene>
    <name evidence="1" type="ORF">CDN99_02215</name>
</gene>
<evidence type="ECO:0000313" key="1">
    <source>
        <dbReference type="EMBL" id="OWQ93322.1"/>
    </source>
</evidence>
<reference evidence="1 2" key="1">
    <citation type="journal article" date="2008" name="Int. J. Syst. Evol. Microbiol.">
        <title>Description of Roseateles aquatilis sp. nov. and Roseateles terrae sp. nov., in the class Betaproteobacteria, and emended description of the genus Roseateles.</title>
        <authorList>
            <person name="Gomila M."/>
            <person name="Bowien B."/>
            <person name="Falsen E."/>
            <person name="Moore E.R."/>
            <person name="Lalucat J."/>
        </authorList>
    </citation>
    <scope>NUCLEOTIDE SEQUENCE [LARGE SCALE GENOMIC DNA]</scope>
    <source>
        <strain evidence="1 2">CCUG 48205</strain>
    </source>
</reference>
<dbReference type="Gene3D" id="3.30.2310.40">
    <property type="match status" value="1"/>
</dbReference>
<name>A0A246JL31_9BURK</name>
<keyword evidence="2" id="KW-1185">Reference proteome</keyword>
<organism evidence="1 2">
    <name type="scientific">Roseateles aquatilis</name>
    <dbReference type="NCBI Taxonomy" id="431061"/>
    <lineage>
        <taxon>Bacteria</taxon>
        <taxon>Pseudomonadati</taxon>
        <taxon>Pseudomonadota</taxon>
        <taxon>Betaproteobacteria</taxon>
        <taxon>Burkholderiales</taxon>
        <taxon>Sphaerotilaceae</taxon>
        <taxon>Roseateles</taxon>
    </lineage>
</organism>
<evidence type="ECO:0000313" key="2">
    <source>
        <dbReference type="Proteomes" id="UP000197468"/>
    </source>
</evidence>
<sequence length="168" mass="19640">MSLFDMSSVFRRLITVIKFETDRLYCFAGRLRAMKPEDANARRIDFGPLFNLKCLHELMDGEGFDERQIRLANPDVLKDIHREGWSDGDVRQIIAVLVAKDYKKSEWARIDRGRRWVACDVYHTYYDALRRRRDVRAVPVYLKFSVDMGGSSDHPDRVLSLLNLRSLG</sequence>
<dbReference type="InterPro" id="IPR038493">
    <property type="entry name" value="MqsR_sf"/>
</dbReference>
<dbReference type="AlphaFoldDB" id="A0A246JL31"/>
<accession>A0A246JL31</accession>